<feature type="domain" description="Protein-PII uridylyltransferase N-terminal" evidence="1">
    <location>
        <begin position="35"/>
        <end position="148"/>
    </location>
</feature>
<reference evidence="3 4" key="1">
    <citation type="submission" date="2019-11" db="EMBL/GenBank/DDBJ databases">
        <title>Genome sequences of 17 halophilic strains isolated from different environments.</title>
        <authorList>
            <person name="Furrow R.E."/>
        </authorList>
    </citation>
    <scope>NUCLEOTIDE SEQUENCE [LARGE SCALE GENOMIC DNA]</scope>
    <source>
        <strain evidence="3 4">22511_23_Filter</strain>
    </source>
</reference>
<evidence type="ECO:0000259" key="2">
    <source>
        <dbReference type="Pfam" id="PF10335"/>
    </source>
</evidence>
<evidence type="ECO:0000313" key="3">
    <source>
        <dbReference type="EMBL" id="MYL19664.1"/>
    </source>
</evidence>
<dbReference type="GO" id="GO:0008773">
    <property type="term" value="F:[protein-PII] uridylyltransferase activity"/>
    <property type="evidence" value="ECO:0007669"/>
    <property type="project" value="InterPro"/>
</dbReference>
<gene>
    <name evidence="3" type="ORF">GLW04_07160</name>
</gene>
<feature type="domain" description="DUF294" evidence="2">
    <location>
        <begin position="187"/>
        <end position="315"/>
    </location>
</feature>
<sequence length="330" mass="38242">MEIKDGVDMHESYQELRTWREKVMPGLIPDPEQLNVCHDQLISRTIRLAEERVEMEQGKPPAPFAFYLMGSAGRCEQSIWSDQDHGLIFEGGRVDQDYFLSLGAEIKRGLAAVGYEECEGDVMSSNPVWCQPKEEMKQQVSGWLQQEDWQALRHMQIFFDSRVLAGGKDMLQPVKNGIFTTLHEQPHLYQRLVENVKYMKKGKGVFGQLLPEQKGSRQGSVDLKQTIYFPFVNAARLLAFYKQLYVPSTLSRYADLEEDFPELRFYKQQFHEFLQFRLHKAGESDGYGGVHYVPVHSLKTEEKKQLKSWMKYGHQAFEYARTVLSKEGVL</sequence>
<dbReference type="Pfam" id="PF10335">
    <property type="entry name" value="DUF294_C"/>
    <property type="match status" value="1"/>
</dbReference>
<dbReference type="AlphaFoldDB" id="A0A845E1T4"/>
<dbReference type="InterPro" id="IPR018821">
    <property type="entry name" value="DUF294_put_nucleoTrafse_sb-bd"/>
</dbReference>
<evidence type="ECO:0000313" key="4">
    <source>
        <dbReference type="Proteomes" id="UP000460949"/>
    </source>
</evidence>
<proteinExistence type="predicted"/>
<accession>A0A845E1T4</accession>
<name>A0A845E1T4_9BACI</name>
<protein>
    <recommendedName>
        <fullName evidence="5">CBS domain-containing protein</fullName>
    </recommendedName>
</protein>
<dbReference type="Pfam" id="PF03445">
    <property type="entry name" value="DUF294"/>
    <property type="match status" value="1"/>
</dbReference>
<dbReference type="CDD" id="cd05401">
    <property type="entry name" value="NT_GlnE_GlnD_like"/>
    <property type="match status" value="1"/>
</dbReference>
<comment type="caution">
    <text evidence="3">The sequence shown here is derived from an EMBL/GenBank/DDBJ whole genome shotgun (WGS) entry which is preliminary data.</text>
</comment>
<dbReference type="InterPro" id="IPR005105">
    <property type="entry name" value="GlnD_Uridyltrans_N"/>
</dbReference>
<evidence type="ECO:0008006" key="5">
    <source>
        <dbReference type="Google" id="ProtNLM"/>
    </source>
</evidence>
<dbReference type="Proteomes" id="UP000460949">
    <property type="component" value="Unassembled WGS sequence"/>
</dbReference>
<dbReference type="EMBL" id="WMET01000001">
    <property type="protein sequence ID" value="MYL19664.1"/>
    <property type="molecule type" value="Genomic_DNA"/>
</dbReference>
<organism evidence="3 4">
    <name type="scientific">Halobacillus litoralis</name>
    <dbReference type="NCBI Taxonomy" id="45668"/>
    <lineage>
        <taxon>Bacteria</taxon>
        <taxon>Bacillati</taxon>
        <taxon>Bacillota</taxon>
        <taxon>Bacilli</taxon>
        <taxon>Bacillales</taxon>
        <taxon>Bacillaceae</taxon>
        <taxon>Halobacillus</taxon>
    </lineage>
</organism>
<evidence type="ECO:0000259" key="1">
    <source>
        <dbReference type="Pfam" id="PF03445"/>
    </source>
</evidence>